<gene>
    <name evidence="1" type="ORF">GN138_02375</name>
</gene>
<keyword evidence="2" id="KW-1185">Reference proteome</keyword>
<organism evidence="1 2">
    <name type="scientific">Winogradskyella endarachnes</name>
    <dbReference type="NCBI Taxonomy" id="2681965"/>
    <lineage>
        <taxon>Bacteria</taxon>
        <taxon>Pseudomonadati</taxon>
        <taxon>Bacteroidota</taxon>
        <taxon>Flavobacteriia</taxon>
        <taxon>Flavobacteriales</taxon>
        <taxon>Flavobacteriaceae</taxon>
        <taxon>Winogradskyella</taxon>
    </lineage>
</organism>
<protein>
    <recommendedName>
        <fullName evidence="3">STAS/SEC14 domain-containing protein</fullName>
    </recommendedName>
</protein>
<dbReference type="Proteomes" id="UP000478208">
    <property type="component" value="Unassembled WGS sequence"/>
</dbReference>
<accession>A0A6L6U5E1</accession>
<evidence type="ECO:0008006" key="3">
    <source>
        <dbReference type="Google" id="ProtNLM"/>
    </source>
</evidence>
<dbReference type="EMBL" id="WOWS01000001">
    <property type="protein sequence ID" value="MUU77278.1"/>
    <property type="molecule type" value="Genomic_DNA"/>
</dbReference>
<sequence>MRDLLTFDFCQMEIYDNHIITTINDGEHIVVEQHKVLLDVAQTYFKNSNFFYLSNRINSYSLDPKVYYQVSKIENLVGLAIISDNNKAIGNAQIEKLFYNKPYKIFSNMKEAIEWGNDIINNT</sequence>
<comment type="caution">
    <text evidence="1">The sequence shown here is derived from an EMBL/GenBank/DDBJ whole genome shotgun (WGS) entry which is preliminary data.</text>
</comment>
<name>A0A6L6U5E1_9FLAO</name>
<evidence type="ECO:0000313" key="1">
    <source>
        <dbReference type="EMBL" id="MUU77278.1"/>
    </source>
</evidence>
<dbReference type="RefSeq" id="WP_157361744.1">
    <property type="nucleotide sequence ID" value="NZ_WOWS01000001.1"/>
</dbReference>
<evidence type="ECO:0000313" key="2">
    <source>
        <dbReference type="Proteomes" id="UP000478208"/>
    </source>
</evidence>
<reference evidence="1 2" key="1">
    <citation type="submission" date="2019-12" db="EMBL/GenBank/DDBJ databases">
        <authorList>
            <person name="Li J."/>
        </authorList>
    </citation>
    <scope>NUCLEOTIDE SEQUENCE [LARGE SCALE GENOMIC DNA]</scope>
    <source>
        <strain evidence="1 2">HL2-2</strain>
    </source>
</reference>
<proteinExistence type="predicted"/>
<dbReference type="AlphaFoldDB" id="A0A6L6U5E1"/>